<dbReference type="Proteomes" id="UP001174909">
    <property type="component" value="Unassembled WGS sequence"/>
</dbReference>
<keyword evidence="2" id="KW-1185">Reference proteome</keyword>
<proteinExistence type="predicted"/>
<accession>A0AA35SAX4</accession>
<comment type="caution">
    <text evidence="1">The sequence shown here is derived from an EMBL/GenBank/DDBJ whole genome shotgun (WGS) entry which is preliminary data.</text>
</comment>
<dbReference type="EMBL" id="CASHTH010002127">
    <property type="protein sequence ID" value="CAI8025176.1"/>
    <property type="molecule type" value="Genomic_DNA"/>
</dbReference>
<name>A0AA35SAX4_GEOBA</name>
<dbReference type="AlphaFoldDB" id="A0AA35SAX4"/>
<gene>
    <name evidence="1" type="ORF">GBAR_LOCUS14568</name>
</gene>
<evidence type="ECO:0000313" key="2">
    <source>
        <dbReference type="Proteomes" id="UP001174909"/>
    </source>
</evidence>
<sequence length="120" mass="13659">VCYHIFCHHTQDIGQKEIVTGSVLHWLDFNKNACVCCDKQQVCMECKQQCNMATRNAKLLEYADDVKVDDVIFPGDYRDNLGQVFAGDRPNHLQSVCCERVCGTHWILSALPNMAIPEQQ</sequence>
<organism evidence="1 2">
    <name type="scientific">Geodia barretti</name>
    <name type="common">Barrett's horny sponge</name>
    <dbReference type="NCBI Taxonomy" id="519541"/>
    <lineage>
        <taxon>Eukaryota</taxon>
        <taxon>Metazoa</taxon>
        <taxon>Porifera</taxon>
        <taxon>Demospongiae</taxon>
        <taxon>Heteroscleromorpha</taxon>
        <taxon>Tetractinellida</taxon>
        <taxon>Astrophorina</taxon>
        <taxon>Geodiidae</taxon>
        <taxon>Geodia</taxon>
    </lineage>
</organism>
<feature type="non-terminal residue" evidence="1">
    <location>
        <position position="120"/>
    </location>
</feature>
<evidence type="ECO:0000313" key="1">
    <source>
        <dbReference type="EMBL" id="CAI8025176.1"/>
    </source>
</evidence>
<reference evidence="1" key="1">
    <citation type="submission" date="2023-03" db="EMBL/GenBank/DDBJ databases">
        <authorList>
            <person name="Steffen K."/>
            <person name="Cardenas P."/>
        </authorList>
    </citation>
    <scope>NUCLEOTIDE SEQUENCE</scope>
</reference>
<protein>
    <submittedName>
        <fullName evidence="1">Uncharacterized protein</fullName>
    </submittedName>
</protein>